<dbReference type="PANTHER" id="PTHR14027">
    <property type="entry name" value="RNA POLYMERASE-ASSOCIATED PROTEIN CTR9"/>
    <property type="match status" value="1"/>
</dbReference>
<dbReference type="InterPro" id="IPR011990">
    <property type="entry name" value="TPR-like_helical_dom_sf"/>
</dbReference>
<dbReference type="SMART" id="SM00028">
    <property type="entry name" value="TPR"/>
    <property type="match status" value="8"/>
</dbReference>
<comment type="caution">
    <text evidence="5">The sequence shown here is derived from an EMBL/GenBank/DDBJ whole genome shotgun (WGS) entry which is preliminary data.</text>
</comment>
<evidence type="ECO:0008006" key="7">
    <source>
        <dbReference type="Google" id="ProtNLM"/>
    </source>
</evidence>
<dbReference type="PANTHER" id="PTHR14027:SF2">
    <property type="entry name" value="RNA POLYMERASE-ASSOCIATED PROTEIN CTR9 HOMOLOG"/>
    <property type="match status" value="1"/>
</dbReference>
<keyword evidence="2 3" id="KW-0802">TPR repeat</keyword>
<reference evidence="5" key="2">
    <citation type="submission" date="2023-05" db="EMBL/GenBank/DDBJ databases">
        <authorList>
            <consortium name="Lawrence Berkeley National Laboratory"/>
            <person name="Steindorff A."/>
            <person name="Hensen N."/>
            <person name="Bonometti L."/>
            <person name="Westerberg I."/>
            <person name="Brannstrom I.O."/>
            <person name="Guillou S."/>
            <person name="Cros-Aarteil S."/>
            <person name="Calhoun S."/>
            <person name="Haridas S."/>
            <person name="Kuo A."/>
            <person name="Mondo S."/>
            <person name="Pangilinan J."/>
            <person name="Riley R."/>
            <person name="Labutti K."/>
            <person name="Andreopoulos B."/>
            <person name="Lipzen A."/>
            <person name="Chen C."/>
            <person name="Yanf M."/>
            <person name="Daum C."/>
            <person name="Ng V."/>
            <person name="Clum A."/>
            <person name="Ohm R."/>
            <person name="Martin F."/>
            <person name="Silar P."/>
            <person name="Natvig D."/>
            <person name="Lalanne C."/>
            <person name="Gautier V."/>
            <person name="Ament-Velasquez S.L."/>
            <person name="Kruys A."/>
            <person name="Hutchinson M.I."/>
            <person name="Powell A.J."/>
            <person name="Barry K."/>
            <person name="Miller A.N."/>
            <person name="Grigoriev I.V."/>
            <person name="Debuchy R."/>
            <person name="Gladieux P."/>
            <person name="Thoren M.H."/>
            <person name="Johannesson H."/>
        </authorList>
    </citation>
    <scope>NUCLEOTIDE SEQUENCE</scope>
    <source>
        <strain evidence="5">CBS 990.96</strain>
    </source>
</reference>
<sequence length="1248" mass="140652">MAFANGSLNESNGIAGPKSQRFSDIPPTIDIPVQDQDDEAVEIDLEELADDPSELCQLFEMEQATRTYWMTVALAYAKQKKMDAAIDMLNKGAAALAQNHREKLSIVTCLCWMYLWKSREAPRVAPEGSSAGEAKTKEFYLQQATQSLNDASRINPAFPPLFLARGVLILLRASLQPPSKTPGAVDSHKVEQVRNALKSFEEAIRVSQGKNMLAVMGKARALFSLGKFAEALAAYQEVLSKMPDMIDPDPRIGIGCCFWQLGFKDDAKIAWERCLEISPENKNANILLGLYYLDSSGHVPANSPEFLRLYKKAMTEYTQKSFKLDKNLPLTCSTFANYFLSRKQFPTVESLATKAIQYTDVNAIASDGWYLLARKEHYSGDLERANEYYRRSDDARGGSDRGYLPAKFGGAQLSVLKNDLGEAKLRLEKMIQQSKSHEASILLGTLYAEEVFANQSAPVKEDKTAEAKKAIALLEQVRSSWRDSKKNISPDSAVLLNLARLYEVEHPDKALQCLKEVEKLEMEQVPKFEYPPDTEDEAVIKSTIRKLLPPQLLNNIGVFHSQDGKHQLATEFFQAALDSCARISQSDTDVDTDALLTTISFNLGRSYEYEGLVDKAIETYEQLLGRHAEYTDAQVRLTYIRLRKNPTDEGPKTIDKLRNEKGADLEVRALYGWFLGKVNMKKRPAKLEEDPEYRYYKHTLQDHDKHDRYALVAMGNLQLMAAREMRRDTDADRQKRSNAYSRAVEFFDKALSLDPKNAYAAQGVGIALAEDKKDFKNALQIFMKVRETLQDPHVYVNLGHIYVEVKQFNKAIESYETALTKEGKANDPIILSCLGRTWLHKGRAEKSFDAYKTALEYAQKALKVSPEQPHFKFNVAFVQIQLASTIVGQRESDRNSFQLEEAIEGLEAAIKALDEIAAAPNPPYPKHDIESRANMARNTQRNHLQKALAAQKEYEAKNKEKMVAAIAQRQAEVKRKEEMRRKEEEAERERQEKIRREREEIAARDRELAEKRAEEEKQRMEVEMTTDSETGEKVKRKKRSAPARGEREGSESRPRKGRATRKKGGRRDKDESGEDGEGGGGERRPPKKKARLASRKEVAASTKYKSAEIVVDSDSEGDYGGGDGGEDALDRAERMLAKRGSRSKSLGSEDEDEEEQRGGRRYRGRRENSAGDRMDLDDEDDKGGRRENDDDEDEDETVTRRAQAKRAGARRGRVVESDDEDEDEEITAGGGGGEEEKGDTSMVDADDE</sequence>
<feature type="compositionally biased region" description="Polar residues" evidence="4">
    <location>
        <begin position="1"/>
        <end position="12"/>
    </location>
</feature>
<evidence type="ECO:0000256" key="1">
    <source>
        <dbReference type="ARBA" id="ARBA00022737"/>
    </source>
</evidence>
<organism evidence="5 6">
    <name type="scientific">Podospora fimiseda</name>
    <dbReference type="NCBI Taxonomy" id="252190"/>
    <lineage>
        <taxon>Eukaryota</taxon>
        <taxon>Fungi</taxon>
        <taxon>Dikarya</taxon>
        <taxon>Ascomycota</taxon>
        <taxon>Pezizomycotina</taxon>
        <taxon>Sordariomycetes</taxon>
        <taxon>Sordariomycetidae</taxon>
        <taxon>Sordariales</taxon>
        <taxon>Podosporaceae</taxon>
        <taxon>Podospora</taxon>
    </lineage>
</organism>
<dbReference type="GO" id="GO:0006368">
    <property type="term" value="P:transcription elongation by RNA polymerase II"/>
    <property type="evidence" value="ECO:0007669"/>
    <property type="project" value="TreeGrafter"/>
</dbReference>
<evidence type="ECO:0000313" key="6">
    <source>
        <dbReference type="Proteomes" id="UP001301958"/>
    </source>
</evidence>
<feature type="compositionally biased region" description="Basic and acidic residues" evidence="4">
    <location>
        <begin position="971"/>
        <end position="1022"/>
    </location>
</feature>
<feature type="compositionally biased region" description="Basic and acidic residues" evidence="4">
    <location>
        <begin position="1044"/>
        <end position="1054"/>
    </location>
</feature>
<proteinExistence type="predicted"/>
<reference evidence="5" key="1">
    <citation type="journal article" date="2023" name="Mol. Phylogenet. Evol.">
        <title>Genome-scale phylogeny and comparative genomics of the fungal order Sordariales.</title>
        <authorList>
            <person name="Hensen N."/>
            <person name="Bonometti L."/>
            <person name="Westerberg I."/>
            <person name="Brannstrom I.O."/>
            <person name="Guillou S."/>
            <person name="Cros-Aarteil S."/>
            <person name="Calhoun S."/>
            <person name="Haridas S."/>
            <person name="Kuo A."/>
            <person name="Mondo S."/>
            <person name="Pangilinan J."/>
            <person name="Riley R."/>
            <person name="LaButti K."/>
            <person name="Andreopoulos B."/>
            <person name="Lipzen A."/>
            <person name="Chen C."/>
            <person name="Yan M."/>
            <person name="Daum C."/>
            <person name="Ng V."/>
            <person name="Clum A."/>
            <person name="Steindorff A."/>
            <person name="Ohm R.A."/>
            <person name="Martin F."/>
            <person name="Silar P."/>
            <person name="Natvig D.O."/>
            <person name="Lalanne C."/>
            <person name="Gautier V."/>
            <person name="Ament-Velasquez S.L."/>
            <person name="Kruys A."/>
            <person name="Hutchinson M.I."/>
            <person name="Powell A.J."/>
            <person name="Barry K."/>
            <person name="Miller A.N."/>
            <person name="Grigoriev I.V."/>
            <person name="Debuchy R."/>
            <person name="Gladieux P."/>
            <person name="Hiltunen Thoren M."/>
            <person name="Johannesson H."/>
        </authorList>
    </citation>
    <scope>NUCLEOTIDE SEQUENCE</scope>
    <source>
        <strain evidence="5">CBS 990.96</strain>
    </source>
</reference>
<dbReference type="EMBL" id="MU865292">
    <property type="protein sequence ID" value="KAK4231509.1"/>
    <property type="molecule type" value="Genomic_DNA"/>
</dbReference>
<dbReference type="GO" id="GO:0016593">
    <property type="term" value="C:Cdc73/Paf1 complex"/>
    <property type="evidence" value="ECO:0007669"/>
    <property type="project" value="TreeGrafter"/>
</dbReference>
<dbReference type="PROSITE" id="PS50005">
    <property type="entry name" value="TPR"/>
    <property type="match status" value="2"/>
</dbReference>
<dbReference type="Pfam" id="PF13432">
    <property type="entry name" value="TPR_16"/>
    <property type="match status" value="1"/>
</dbReference>
<feature type="compositionally biased region" description="Basic residues" evidence="4">
    <location>
        <begin position="1055"/>
        <end position="1066"/>
    </location>
</feature>
<feature type="region of interest" description="Disordered" evidence="4">
    <location>
        <begin position="1"/>
        <end position="31"/>
    </location>
</feature>
<evidence type="ECO:0000313" key="5">
    <source>
        <dbReference type="EMBL" id="KAK4231509.1"/>
    </source>
</evidence>
<dbReference type="SUPFAM" id="SSF81901">
    <property type="entry name" value="HCP-like"/>
    <property type="match status" value="1"/>
</dbReference>
<protein>
    <recommendedName>
        <fullName evidence="7">Tetratricopeptide repeat protein 1</fullName>
    </recommendedName>
</protein>
<dbReference type="PROSITE" id="PS50293">
    <property type="entry name" value="TPR_REGION"/>
    <property type="match status" value="1"/>
</dbReference>
<gene>
    <name evidence="5" type="ORF">QBC38DRAFT_407356</name>
</gene>
<dbReference type="GO" id="GO:0000993">
    <property type="term" value="F:RNA polymerase II complex binding"/>
    <property type="evidence" value="ECO:0007669"/>
    <property type="project" value="TreeGrafter"/>
</dbReference>
<feature type="compositionally biased region" description="Basic residues" evidence="4">
    <location>
        <begin position="1202"/>
        <end position="1212"/>
    </location>
</feature>
<dbReference type="GO" id="GO:0006355">
    <property type="term" value="P:regulation of DNA-templated transcription"/>
    <property type="evidence" value="ECO:0007669"/>
    <property type="project" value="InterPro"/>
</dbReference>
<dbReference type="InterPro" id="IPR019734">
    <property type="entry name" value="TPR_rpt"/>
</dbReference>
<evidence type="ECO:0000256" key="4">
    <source>
        <dbReference type="SAM" id="MobiDB-lite"/>
    </source>
</evidence>
<dbReference type="Pfam" id="PF13176">
    <property type="entry name" value="TPR_7"/>
    <property type="match status" value="1"/>
</dbReference>
<name>A0AAN7BXL0_9PEZI</name>
<evidence type="ECO:0000256" key="2">
    <source>
        <dbReference type="ARBA" id="ARBA00022803"/>
    </source>
</evidence>
<keyword evidence="6" id="KW-1185">Reference proteome</keyword>
<feature type="compositionally biased region" description="Acidic residues" evidence="4">
    <location>
        <begin position="1217"/>
        <end position="1226"/>
    </location>
</feature>
<feature type="compositionally biased region" description="Basic and acidic residues" evidence="4">
    <location>
        <begin position="1165"/>
        <end position="1174"/>
    </location>
</feature>
<dbReference type="SUPFAM" id="SSF48452">
    <property type="entry name" value="TPR-like"/>
    <property type="match status" value="1"/>
</dbReference>
<dbReference type="Gene3D" id="1.25.40.10">
    <property type="entry name" value="Tetratricopeptide repeat domain"/>
    <property type="match status" value="4"/>
</dbReference>
<feature type="repeat" description="TPR" evidence="3">
    <location>
        <begin position="835"/>
        <end position="868"/>
    </location>
</feature>
<keyword evidence="1" id="KW-0677">Repeat</keyword>
<dbReference type="Pfam" id="PF13181">
    <property type="entry name" value="TPR_8"/>
    <property type="match status" value="1"/>
</dbReference>
<feature type="region of interest" description="Disordered" evidence="4">
    <location>
        <begin position="971"/>
        <end position="1248"/>
    </location>
</feature>
<evidence type="ECO:0000256" key="3">
    <source>
        <dbReference type="PROSITE-ProRule" id="PRU00339"/>
    </source>
</evidence>
<dbReference type="InterPro" id="IPR031101">
    <property type="entry name" value="Ctr9"/>
</dbReference>
<dbReference type="Proteomes" id="UP001301958">
    <property type="component" value="Unassembled WGS sequence"/>
</dbReference>
<accession>A0AAN7BXL0</accession>
<dbReference type="AlphaFoldDB" id="A0AAN7BXL0"/>
<feature type="repeat" description="TPR" evidence="3">
    <location>
        <begin position="792"/>
        <end position="825"/>
    </location>
</feature>